<keyword evidence="2" id="KW-1185">Reference proteome</keyword>
<dbReference type="EMBL" id="JBHUIT010000011">
    <property type="protein sequence ID" value="MFD2256662.1"/>
    <property type="molecule type" value="Genomic_DNA"/>
</dbReference>
<sequence length="152" mass="16455">GFTTRTLKRSCPIFWGQANMNFAVIDVVKDQDKGSDKHSSKNIVVPLVVQRRLEIVNSTPISADTGKIQVKFLAEDGFDPLNDIDIRTLRFGAPEEVNFGRGCVPLGSMASGADLIVTFSGEGNGISDSNFAAKMIGRDRAGKFVFGYAKLP</sequence>
<feature type="non-terminal residue" evidence="1">
    <location>
        <position position="1"/>
    </location>
</feature>
<evidence type="ECO:0000313" key="1">
    <source>
        <dbReference type="EMBL" id="MFD2256662.1"/>
    </source>
</evidence>
<reference evidence="2" key="1">
    <citation type="journal article" date="2019" name="Int. J. Syst. Evol. Microbiol.">
        <title>The Global Catalogue of Microorganisms (GCM) 10K type strain sequencing project: providing services to taxonomists for standard genome sequencing and annotation.</title>
        <authorList>
            <consortium name="The Broad Institute Genomics Platform"/>
            <consortium name="The Broad Institute Genome Sequencing Center for Infectious Disease"/>
            <person name="Wu L."/>
            <person name="Ma J."/>
        </authorList>
    </citation>
    <scope>NUCLEOTIDE SEQUENCE [LARGE SCALE GENOMIC DNA]</scope>
    <source>
        <strain evidence="2">CGMCC 4.7106</strain>
    </source>
</reference>
<gene>
    <name evidence="1" type="ORF">ACFSSA_08240</name>
</gene>
<name>A0ABW5D6Z5_9BACT</name>
<dbReference type="Proteomes" id="UP001597375">
    <property type="component" value="Unassembled WGS sequence"/>
</dbReference>
<organism evidence="1 2">
    <name type="scientific">Luteolibacter algae</name>
    <dbReference type="NCBI Taxonomy" id="454151"/>
    <lineage>
        <taxon>Bacteria</taxon>
        <taxon>Pseudomonadati</taxon>
        <taxon>Verrucomicrobiota</taxon>
        <taxon>Verrucomicrobiia</taxon>
        <taxon>Verrucomicrobiales</taxon>
        <taxon>Verrucomicrobiaceae</taxon>
        <taxon>Luteolibacter</taxon>
    </lineage>
</organism>
<evidence type="ECO:0000313" key="2">
    <source>
        <dbReference type="Proteomes" id="UP001597375"/>
    </source>
</evidence>
<proteinExistence type="predicted"/>
<accession>A0ABW5D6Z5</accession>
<protein>
    <submittedName>
        <fullName evidence="1">Uncharacterized protein</fullName>
    </submittedName>
</protein>
<comment type="caution">
    <text evidence="1">The sequence shown here is derived from an EMBL/GenBank/DDBJ whole genome shotgun (WGS) entry which is preliminary data.</text>
</comment>